<dbReference type="Gene3D" id="3.40.640.10">
    <property type="entry name" value="Type I PLP-dependent aspartate aminotransferase-like (Major domain)"/>
    <property type="match status" value="1"/>
</dbReference>
<dbReference type="PIRSF" id="PIRSF000521">
    <property type="entry name" value="Transaminase_4ab_Lys_Orn"/>
    <property type="match status" value="1"/>
</dbReference>
<evidence type="ECO:0000313" key="9">
    <source>
        <dbReference type="Proteomes" id="UP000650511"/>
    </source>
</evidence>
<comment type="pathway">
    <text evidence="6">Amino-acid biosynthesis.</text>
</comment>
<evidence type="ECO:0000256" key="2">
    <source>
        <dbReference type="ARBA" id="ARBA00022576"/>
    </source>
</evidence>
<dbReference type="OrthoDB" id="9801052at2"/>
<dbReference type="InterPro" id="IPR004636">
    <property type="entry name" value="AcOrn/SuccOrn_fam"/>
</dbReference>
<keyword evidence="5 7" id="KW-0663">Pyridoxal phosphate</keyword>
<keyword evidence="9" id="KW-1185">Reference proteome</keyword>
<dbReference type="GO" id="GO:0042802">
    <property type="term" value="F:identical protein binding"/>
    <property type="evidence" value="ECO:0007669"/>
    <property type="project" value="TreeGrafter"/>
</dbReference>
<protein>
    <submittedName>
        <fullName evidence="8">Acetylornithine aminotransferase</fullName>
    </submittedName>
</protein>
<dbReference type="Gene3D" id="3.90.1150.10">
    <property type="entry name" value="Aspartate Aminotransferase, domain 1"/>
    <property type="match status" value="1"/>
</dbReference>
<reference evidence="8" key="1">
    <citation type="journal article" date="2014" name="Int. J. Syst. Evol. Microbiol.">
        <title>Complete genome sequence of Corynebacterium casei LMG S-19264T (=DSM 44701T), isolated from a smear-ripened cheese.</title>
        <authorList>
            <consortium name="US DOE Joint Genome Institute (JGI-PGF)"/>
            <person name="Walter F."/>
            <person name="Albersmeier A."/>
            <person name="Kalinowski J."/>
            <person name="Ruckert C."/>
        </authorList>
    </citation>
    <scope>NUCLEOTIDE SEQUENCE</scope>
    <source>
        <strain evidence="8">CGMCC 1.14988</strain>
    </source>
</reference>
<dbReference type="Proteomes" id="UP000650511">
    <property type="component" value="Unassembled WGS sequence"/>
</dbReference>
<dbReference type="NCBIfam" id="NF002874">
    <property type="entry name" value="PRK03244.1"/>
    <property type="match status" value="1"/>
</dbReference>
<keyword evidence="3" id="KW-0028">Amino-acid biosynthesis</keyword>
<organism evidence="8 9">
    <name type="scientific">Egicoccus halophilus</name>
    <dbReference type="NCBI Taxonomy" id="1670830"/>
    <lineage>
        <taxon>Bacteria</taxon>
        <taxon>Bacillati</taxon>
        <taxon>Actinomycetota</taxon>
        <taxon>Nitriliruptoria</taxon>
        <taxon>Egicoccales</taxon>
        <taxon>Egicoccaceae</taxon>
        <taxon>Egicoccus</taxon>
    </lineage>
</organism>
<keyword evidence="4" id="KW-0808">Transferase</keyword>
<dbReference type="AlphaFoldDB" id="A0A8J3EV69"/>
<dbReference type="GO" id="GO:0030170">
    <property type="term" value="F:pyridoxal phosphate binding"/>
    <property type="evidence" value="ECO:0007669"/>
    <property type="project" value="InterPro"/>
</dbReference>
<proteinExistence type="inferred from homology"/>
<keyword evidence="2 8" id="KW-0032">Aminotransferase</keyword>
<dbReference type="InterPro" id="IPR005814">
    <property type="entry name" value="Aminotrans_3"/>
</dbReference>
<dbReference type="NCBIfam" id="TIGR00707">
    <property type="entry name" value="argD"/>
    <property type="match status" value="1"/>
</dbReference>
<dbReference type="RefSeq" id="WP_130649857.1">
    <property type="nucleotide sequence ID" value="NZ_BMHA01000008.1"/>
</dbReference>
<evidence type="ECO:0000256" key="7">
    <source>
        <dbReference type="RuleBase" id="RU003560"/>
    </source>
</evidence>
<dbReference type="PANTHER" id="PTHR11986:SF79">
    <property type="entry name" value="ACETYLORNITHINE AMINOTRANSFERASE, MITOCHONDRIAL"/>
    <property type="match status" value="1"/>
</dbReference>
<evidence type="ECO:0000256" key="6">
    <source>
        <dbReference type="ARBA" id="ARBA00029440"/>
    </source>
</evidence>
<dbReference type="EMBL" id="BMHA01000008">
    <property type="protein sequence ID" value="GGI07502.1"/>
    <property type="molecule type" value="Genomic_DNA"/>
</dbReference>
<comment type="caution">
    <text evidence="8">The sequence shown here is derived from an EMBL/GenBank/DDBJ whole genome shotgun (WGS) entry which is preliminary data.</text>
</comment>
<dbReference type="InterPro" id="IPR015422">
    <property type="entry name" value="PyrdxlP-dep_Trfase_small"/>
</dbReference>
<evidence type="ECO:0000256" key="3">
    <source>
        <dbReference type="ARBA" id="ARBA00022605"/>
    </source>
</evidence>
<dbReference type="FunFam" id="3.40.640.10:FF:000004">
    <property type="entry name" value="Acetylornithine aminotransferase"/>
    <property type="match status" value="1"/>
</dbReference>
<dbReference type="CDD" id="cd00610">
    <property type="entry name" value="OAT_like"/>
    <property type="match status" value="1"/>
</dbReference>
<comment type="similarity">
    <text evidence="7">Belongs to the class-III pyridoxal-phosphate-dependent aminotransferase family.</text>
</comment>
<dbReference type="NCBIfam" id="NF002325">
    <property type="entry name" value="PRK01278.1"/>
    <property type="match status" value="1"/>
</dbReference>
<dbReference type="InterPro" id="IPR050103">
    <property type="entry name" value="Class-III_PLP-dep_AT"/>
</dbReference>
<dbReference type="SUPFAM" id="SSF53383">
    <property type="entry name" value="PLP-dependent transferases"/>
    <property type="match status" value="1"/>
</dbReference>
<dbReference type="PROSITE" id="PS00600">
    <property type="entry name" value="AA_TRANSFER_CLASS_3"/>
    <property type="match status" value="1"/>
</dbReference>
<dbReference type="InterPro" id="IPR015421">
    <property type="entry name" value="PyrdxlP-dep_Trfase_major"/>
</dbReference>
<evidence type="ECO:0000256" key="4">
    <source>
        <dbReference type="ARBA" id="ARBA00022679"/>
    </source>
</evidence>
<evidence type="ECO:0000256" key="5">
    <source>
        <dbReference type="ARBA" id="ARBA00022898"/>
    </source>
</evidence>
<dbReference type="InterPro" id="IPR015424">
    <property type="entry name" value="PyrdxlP-dep_Trfase"/>
</dbReference>
<sequence length="409" mass="42313">MSTPSQQLTERAAAHLMATYPAPRAAFVRGKGTALFDLEGRVHLDFLCGLGVTNLGHAHPAVTAAVAEQAGALVHTSNLFVTEPAVALAERLSRILAWDDAKVFFAQCGATANEAAIKLARRHGKRQHADKTRIVTLEGSFHGRTLATLEATGQPAKHLPFAPLAGFVDHVPYDDVAALRRAVTQDTCAVLLEVVQGEGGVRPVAEEVLAAAREACDAVGALLIVDEVQTGIGRTGPWFAFQDTPVVPDVVTMAKALANGLPIGACVARGAAADALGTGEHGTTFGGNPVTCAAANAVIDTITTDGILPAARTRARRLRQGLEALVGTTPYASGVRGRGLLLGLELDAPVAAAVEAACGERLLVVNAVAPDVVRLAPPLTVSRQELDQALKVLAEALAAVAEPSAIQEV</sequence>
<name>A0A8J3EV69_9ACTN</name>
<reference evidence="8" key="2">
    <citation type="submission" date="2020-09" db="EMBL/GenBank/DDBJ databases">
        <authorList>
            <person name="Sun Q."/>
            <person name="Zhou Y."/>
        </authorList>
    </citation>
    <scope>NUCLEOTIDE SEQUENCE</scope>
    <source>
        <strain evidence="8">CGMCC 1.14988</strain>
    </source>
</reference>
<evidence type="ECO:0000256" key="1">
    <source>
        <dbReference type="ARBA" id="ARBA00001933"/>
    </source>
</evidence>
<dbReference type="PANTHER" id="PTHR11986">
    <property type="entry name" value="AMINOTRANSFERASE CLASS III"/>
    <property type="match status" value="1"/>
</dbReference>
<gene>
    <name evidence="8" type="primary">argD</name>
    <name evidence="8" type="ORF">GCM10011354_24420</name>
</gene>
<dbReference type="Pfam" id="PF00202">
    <property type="entry name" value="Aminotran_3"/>
    <property type="match status" value="1"/>
</dbReference>
<dbReference type="GO" id="GO:0008483">
    <property type="term" value="F:transaminase activity"/>
    <property type="evidence" value="ECO:0007669"/>
    <property type="project" value="UniProtKB-KW"/>
</dbReference>
<dbReference type="InterPro" id="IPR049704">
    <property type="entry name" value="Aminotrans_3_PPA_site"/>
</dbReference>
<accession>A0A8J3EV69</accession>
<evidence type="ECO:0000313" key="8">
    <source>
        <dbReference type="EMBL" id="GGI07502.1"/>
    </source>
</evidence>
<dbReference type="GO" id="GO:0006526">
    <property type="term" value="P:L-arginine biosynthetic process"/>
    <property type="evidence" value="ECO:0007669"/>
    <property type="project" value="UniProtKB-ARBA"/>
</dbReference>
<comment type="cofactor">
    <cofactor evidence="1">
        <name>pyridoxal 5'-phosphate</name>
        <dbReference type="ChEBI" id="CHEBI:597326"/>
    </cofactor>
</comment>